<comment type="caution">
    <text evidence="2">The sequence shown here is derived from an EMBL/GenBank/DDBJ whole genome shotgun (WGS) entry which is preliminary data.</text>
</comment>
<dbReference type="AlphaFoldDB" id="A0AAV7FC77"/>
<dbReference type="EMBL" id="JAINDJ010000002">
    <property type="protein sequence ID" value="KAG9457203.1"/>
    <property type="molecule type" value="Genomic_DNA"/>
</dbReference>
<keyword evidence="3" id="KW-1185">Reference proteome</keyword>
<evidence type="ECO:0000256" key="1">
    <source>
        <dbReference type="SAM" id="MobiDB-lite"/>
    </source>
</evidence>
<evidence type="ECO:0000313" key="2">
    <source>
        <dbReference type="EMBL" id="KAG9457203.1"/>
    </source>
</evidence>
<proteinExistence type="predicted"/>
<feature type="compositionally biased region" description="Basic and acidic residues" evidence="1">
    <location>
        <begin position="32"/>
        <end position="48"/>
    </location>
</feature>
<gene>
    <name evidence="2" type="ORF">H6P81_001711</name>
</gene>
<name>A0AAV7FC77_ARIFI</name>
<protein>
    <submittedName>
        <fullName evidence="2">Uncharacterized protein</fullName>
    </submittedName>
</protein>
<feature type="region of interest" description="Disordered" evidence="1">
    <location>
        <begin position="32"/>
        <end position="55"/>
    </location>
</feature>
<reference evidence="2 3" key="1">
    <citation type="submission" date="2021-07" db="EMBL/GenBank/DDBJ databases">
        <title>The Aristolochia fimbriata genome: insights into angiosperm evolution, floral development and chemical biosynthesis.</title>
        <authorList>
            <person name="Jiao Y."/>
        </authorList>
    </citation>
    <scope>NUCLEOTIDE SEQUENCE [LARGE SCALE GENOMIC DNA]</scope>
    <source>
        <strain evidence="2">IBCAS-2021</strain>
        <tissue evidence="2">Leaf</tissue>
    </source>
</reference>
<evidence type="ECO:0000313" key="3">
    <source>
        <dbReference type="Proteomes" id="UP000825729"/>
    </source>
</evidence>
<dbReference type="Proteomes" id="UP000825729">
    <property type="component" value="Unassembled WGS sequence"/>
</dbReference>
<organism evidence="2 3">
    <name type="scientific">Aristolochia fimbriata</name>
    <name type="common">White veined hardy Dutchman's pipe vine</name>
    <dbReference type="NCBI Taxonomy" id="158543"/>
    <lineage>
        <taxon>Eukaryota</taxon>
        <taxon>Viridiplantae</taxon>
        <taxon>Streptophyta</taxon>
        <taxon>Embryophyta</taxon>
        <taxon>Tracheophyta</taxon>
        <taxon>Spermatophyta</taxon>
        <taxon>Magnoliopsida</taxon>
        <taxon>Magnoliidae</taxon>
        <taxon>Piperales</taxon>
        <taxon>Aristolochiaceae</taxon>
        <taxon>Aristolochia</taxon>
    </lineage>
</organism>
<sequence length="80" mass="8477">MGKLAVVGAVGAGKIQRYWVDEELRIFVHSPRECPAEPVNPDKDREGKASPSDGTSGIWISPYKCLPAIGGRARGGLIGS</sequence>
<accession>A0AAV7FC77</accession>